<organism evidence="3">
    <name type="scientific">Edafosvirus sp</name>
    <dbReference type="NCBI Taxonomy" id="2487765"/>
    <lineage>
        <taxon>Viruses</taxon>
        <taxon>Varidnaviria</taxon>
        <taxon>Bamfordvirae</taxon>
        <taxon>Nucleocytoviricota</taxon>
        <taxon>Megaviricetes</taxon>
        <taxon>Imitervirales</taxon>
        <taxon>Mimiviridae</taxon>
        <taxon>Klosneuvirinae</taxon>
    </lineage>
</organism>
<dbReference type="PROSITE" id="PS50234">
    <property type="entry name" value="VWFA"/>
    <property type="match status" value="1"/>
</dbReference>
<dbReference type="InterPro" id="IPR036465">
    <property type="entry name" value="vWFA_dom_sf"/>
</dbReference>
<reference evidence="3" key="1">
    <citation type="submission" date="2018-10" db="EMBL/GenBank/DDBJ databases">
        <title>Hidden diversity of soil giant viruses.</title>
        <authorList>
            <person name="Schulz F."/>
            <person name="Alteio L."/>
            <person name="Goudeau D."/>
            <person name="Ryan E.M."/>
            <person name="Malmstrom R.R."/>
            <person name="Blanchard J."/>
            <person name="Woyke T."/>
        </authorList>
    </citation>
    <scope>NUCLEOTIDE SEQUENCE</scope>
    <source>
        <strain evidence="3">EDV1</strain>
    </source>
</reference>
<feature type="region of interest" description="Disordered" evidence="1">
    <location>
        <begin position="505"/>
        <end position="529"/>
    </location>
</feature>
<evidence type="ECO:0000256" key="1">
    <source>
        <dbReference type="SAM" id="MobiDB-lite"/>
    </source>
</evidence>
<dbReference type="InterPro" id="IPR002035">
    <property type="entry name" value="VWF_A"/>
</dbReference>
<feature type="domain" description="VWFA" evidence="2">
    <location>
        <begin position="42"/>
        <end position="339"/>
    </location>
</feature>
<evidence type="ECO:0000259" key="2">
    <source>
        <dbReference type="PROSITE" id="PS50234"/>
    </source>
</evidence>
<gene>
    <name evidence="3" type="ORF">Edafosvirus4_10</name>
</gene>
<dbReference type="EMBL" id="MK072069">
    <property type="protein sequence ID" value="AYV78026.1"/>
    <property type="molecule type" value="Genomic_DNA"/>
</dbReference>
<feature type="compositionally biased region" description="Polar residues" evidence="1">
    <location>
        <begin position="505"/>
        <end position="518"/>
    </location>
</feature>
<proteinExistence type="predicted"/>
<dbReference type="Gene3D" id="3.40.50.410">
    <property type="entry name" value="von Willebrand factor, type A domain"/>
    <property type="match status" value="1"/>
</dbReference>
<dbReference type="CDD" id="cd00198">
    <property type="entry name" value="vWFA"/>
    <property type="match status" value="1"/>
</dbReference>
<sequence length="529" mass="58237">MTSKDFSVDILQTVNGEMNSNSCVIGWNKSLLETDFVKQVYKLYLLIDNSGSMSEVIQDSSCEPPKMVCKMNVVKETLVDSLLAIRGLSQKTGITIHVCLLSFNDEVTEIVPLTVVNDSTFPTFVAKINSIGCRGSTLLGEALESTMTLMTTGVLPTHKPTFNRSLSAPLQNNVTQQLYNSSVTITNKSSGLFSYVKSIFSKAPEKDVVEGQPDGPVETKTTPPSTKVPDGAPATKVPDGAPATKVPDGISKIVLLTDGHANGPMKPDEIIKRFGNKISVCIGLGNTSNYDAPLLTALSPEGTFGGYNGEAIRQNFVGALFSMYTIVAKDITITLPKEIEFTTPSELKSVEGSTNQTIHLTDFHPTRKVVLAFKSNKETKVELPVSIKYFDMASQKEMLFTTTTVALSDTKEYNTHIIEYCALTSKFTAIVQQMNTKYGKADLDNKNVREQQTEIEKLCAHIKAFKPCPLDNPIYDMWTALMYEMERLNELKHGHVDDYVGRMTNSRQQQSSGSYVTSHKTKSDFMSKK</sequence>
<evidence type="ECO:0000313" key="3">
    <source>
        <dbReference type="EMBL" id="AYV78026.1"/>
    </source>
</evidence>
<protein>
    <recommendedName>
        <fullName evidence="2">VWFA domain-containing protein</fullName>
    </recommendedName>
</protein>
<name>A0A3G4ZT03_9VIRU</name>
<feature type="region of interest" description="Disordered" evidence="1">
    <location>
        <begin position="206"/>
        <end position="243"/>
    </location>
</feature>
<dbReference type="SUPFAM" id="SSF53300">
    <property type="entry name" value="vWA-like"/>
    <property type="match status" value="1"/>
</dbReference>
<accession>A0A3G4ZT03</accession>